<dbReference type="InterPro" id="IPR011084">
    <property type="entry name" value="DRMBL"/>
</dbReference>
<dbReference type="PROSITE" id="PS50172">
    <property type="entry name" value="BRCT"/>
    <property type="match status" value="1"/>
</dbReference>
<dbReference type="AlphaFoldDB" id="A0A1Y5ID19"/>
<organism evidence="8">
    <name type="scientific">Ostreococcus tauri</name>
    <name type="common">Marine green alga</name>
    <dbReference type="NCBI Taxonomy" id="70448"/>
    <lineage>
        <taxon>Eukaryota</taxon>
        <taxon>Viridiplantae</taxon>
        <taxon>Chlorophyta</taxon>
        <taxon>Mamiellophyceae</taxon>
        <taxon>Mamiellales</taxon>
        <taxon>Bathycoccaceae</taxon>
        <taxon>Ostreococcus</taxon>
    </lineage>
</organism>
<gene>
    <name evidence="8" type="ORF">BE221DRAFT_192008</name>
</gene>
<protein>
    <submittedName>
        <fullName evidence="8">Beta-lactamase-like protein</fullName>
    </submittedName>
</protein>
<dbReference type="GO" id="GO:0005634">
    <property type="term" value="C:nucleus"/>
    <property type="evidence" value="ECO:0007669"/>
    <property type="project" value="UniProtKB-SubCell"/>
</dbReference>
<evidence type="ECO:0000256" key="5">
    <source>
        <dbReference type="ARBA" id="ARBA00023242"/>
    </source>
</evidence>
<dbReference type="InterPro" id="IPR001357">
    <property type="entry name" value="BRCT_dom"/>
</dbReference>
<feature type="region of interest" description="Disordered" evidence="6">
    <location>
        <begin position="566"/>
        <end position="607"/>
    </location>
</feature>
<dbReference type="GO" id="GO:0003684">
    <property type="term" value="F:damaged DNA binding"/>
    <property type="evidence" value="ECO:0007669"/>
    <property type="project" value="TreeGrafter"/>
</dbReference>
<keyword evidence="3" id="KW-0227">DNA damage</keyword>
<keyword evidence="5" id="KW-0539">Nucleus</keyword>
<evidence type="ECO:0000256" key="4">
    <source>
        <dbReference type="ARBA" id="ARBA00023204"/>
    </source>
</evidence>
<dbReference type="SMART" id="SM00849">
    <property type="entry name" value="Lactamase_B"/>
    <property type="match status" value="1"/>
</dbReference>
<dbReference type="GO" id="GO:0035312">
    <property type="term" value="F:5'-3' DNA exonuclease activity"/>
    <property type="evidence" value="ECO:0007669"/>
    <property type="project" value="TreeGrafter"/>
</dbReference>
<dbReference type="Gene3D" id="3.40.50.12650">
    <property type="match status" value="1"/>
</dbReference>
<proteinExistence type="inferred from homology"/>
<comment type="similarity">
    <text evidence="2">Belongs to the DNA repair metallo-beta-lactamase (DRMBL) family.</text>
</comment>
<dbReference type="GO" id="GO:0006303">
    <property type="term" value="P:double-strand break repair via nonhomologous end joining"/>
    <property type="evidence" value="ECO:0007669"/>
    <property type="project" value="TreeGrafter"/>
</dbReference>
<dbReference type="Pfam" id="PF00533">
    <property type="entry name" value="BRCT"/>
    <property type="match status" value="1"/>
</dbReference>
<dbReference type="Pfam" id="PF07522">
    <property type="entry name" value="DRMBL"/>
    <property type="match status" value="1"/>
</dbReference>
<evidence type="ECO:0000256" key="2">
    <source>
        <dbReference type="ARBA" id="ARBA00010304"/>
    </source>
</evidence>
<feature type="domain" description="BRCT" evidence="7">
    <location>
        <begin position="471"/>
        <end position="563"/>
    </location>
</feature>
<dbReference type="eggNOG" id="KOG1361">
    <property type="taxonomic scope" value="Eukaryota"/>
</dbReference>
<dbReference type="EMBL" id="KZ155783">
    <property type="protein sequence ID" value="OUS46517.1"/>
    <property type="molecule type" value="Genomic_DNA"/>
</dbReference>
<dbReference type="Gene3D" id="3.40.50.10190">
    <property type="entry name" value="BRCT domain"/>
    <property type="match status" value="1"/>
</dbReference>
<evidence type="ECO:0000259" key="7">
    <source>
        <dbReference type="PROSITE" id="PS50172"/>
    </source>
</evidence>
<dbReference type="GO" id="GO:0036297">
    <property type="term" value="P:interstrand cross-link repair"/>
    <property type="evidence" value="ECO:0007669"/>
    <property type="project" value="TreeGrafter"/>
</dbReference>
<dbReference type="InterPro" id="IPR036866">
    <property type="entry name" value="RibonucZ/Hydroxyglut_hydro"/>
</dbReference>
<name>A0A1Y5ID19_OSTTA</name>
<feature type="compositionally biased region" description="Basic and acidic residues" evidence="6">
    <location>
        <begin position="570"/>
        <end position="589"/>
    </location>
</feature>
<dbReference type="InterPro" id="IPR001279">
    <property type="entry name" value="Metallo-B-lactamas"/>
</dbReference>
<evidence type="ECO:0000256" key="1">
    <source>
        <dbReference type="ARBA" id="ARBA00004123"/>
    </source>
</evidence>
<accession>A0A1Y5ID19</accession>
<dbReference type="Gene3D" id="3.60.15.10">
    <property type="entry name" value="Ribonuclease Z/Hydroxyacylglutathione hydrolase-like"/>
    <property type="match status" value="1"/>
</dbReference>
<evidence type="ECO:0000256" key="6">
    <source>
        <dbReference type="SAM" id="MobiDB-lite"/>
    </source>
</evidence>
<dbReference type="PANTHER" id="PTHR23240">
    <property type="entry name" value="DNA CROSS-LINK REPAIR PROTEIN PSO2/SNM1-RELATED"/>
    <property type="match status" value="1"/>
</dbReference>
<comment type="subcellular location">
    <subcellularLocation>
        <location evidence="1">Nucleus</location>
    </subcellularLocation>
</comment>
<dbReference type="PANTHER" id="PTHR23240:SF35">
    <property type="entry name" value="DNA REPAIR METALLO-BETA-LACTAMASE FAMILY PROTEIN-RELATED"/>
    <property type="match status" value="1"/>
</dbReference>
<dbReference type="Proteomes" id="UP000195557">
    <property type="component" value="Unassembled WGS sequence"/>
</dbReference>
<dbReference type="InterPro" id="IPR036420">
    <property type="entry name" value="BRCT_dom_sf"/>
</dbReference>
<evidence type="ECO:0000313" key="8">
    <source>
        <dbReference type="EMBL" id="OUS46517.1"/>
    </source>
</evidence>
<evidence type="ECO:0000256" key="3">
    <source>
        <dbReference type="ARBA" id="ARBA00022763"/>
    </source>
</evidence>
<sequence>MASQCGAIKRLRAPAFAGVVVDGFNFQSPDDVARVLTHFHADHYCGLTSSYGRAETTTRATTTGDGVDASSAIDGRAPKIYCSKITARLVIEVLGVRASRVEALEVGETTILGDTEIEVTFIDANHCPGACLVFFRNVRTNETLLHTGDFRAARRVREDVHLARCLARCVDGGPDEVHLDTTYCEKKWTFPDQDVVLEAMRKIAEEESKREPRTLFLCGSYSVGKERAIRAVCQGARTRASVTSRRKRSLVLSEWWRDDLFVCEDDNPEEAARCRVRVCGLGKGSNHRAMMEIIKNEAPRWGAVVAFSPTGWSYRKSMEKDGEFRVEPWIENEGRTRTYAVPYSEHSSYTELREFIKFLKPKRITPTVNASTENEREKLVNKHFLDLVDLKYDVKRIDFYFKNGGVAEKKQKTSDVIVVIDSEDEQAGDDEVKVKAEVISALDGDVDTIRRQQELWKSFRTIPAKKYAKPLEPFPLECVAVVRSGAYEQFRSRAHVEQRLKELGATVMSRVTSNVTHIVVPNKGELATEAARLSALREMDEYKDHPSALRVTEAWLMRHVRARANNVAPEHSDSAKAAHEMKKREEKLAKAAAAKRKREAKKLDAKK</sequence>
<dbReference type="SUPFAM" id="SSF52113">
    <property type="entry name" value="BRCT domain"/>
    <property type="match status" value="1"/>
</dbReference>
<dbReference type="SUPFAM" id="SSF56281">
    <property type="entry name" value="Metallo-hydrolase/oxidoreductase"/>
    <property type="match status" value="1"/>
</dbReference>
<keyword evidence="4" id="KW-0234">DNA repair</keyword>
<reference evidence="8" key="1">
    <citation type="submission" date="2017-04" db="EMBL/GenBank/DDBJ databases">
        <title>Population genomics of picophytoplankton unveils novel chromosome hypervariability.</title>
        <authorList>
            <consortium name="DOE Joint Genome Institute"/>
            <person name="Blanc-Mathieu R."/>
            <person name="Krasovec M."/>
            <person name="Hebrard M."/>
            <person name="Yau S."/>
            <person name="Desgranges E."/>
            <person name="Martin J."/>
            <person name="Schackwitz W."/>
            <person name="Kuo A."/>
            <person name="Salin G."/>
            <person name="Donnadieu C."/>
            <person name="Desdevises Y."/>
            <person name="Sanchez-Ferandin S."/>
            <person name="Moreau H."/>
            <person name="Rivals E."/>
            <person name="Grigoriev I.V."/>
            <person name="Grimsley N."/>
            <person name="Eyre-Walker A."/>
            <person name="Piganeau G."/>
        </authorList>
    </citation>
    <scope>NUCLEOTIDE SEQUENCE [LARGE SCALE GENOMIC DNA]</scope>
    <source>
        <strain evidence="8">RCC 1115</strain>
    </source>
</reference>